<dbReference type="AlphaFoldDB" id="A0A0C2MR79"/>
<evidence type="ECO:0000313" key="1">
    <source>
        <dbReference type="EMBL" id="KII69756.1"/>
    </source>
</evidence>
<organism evidence="1 2">
    <name type="scientific">Thelohanellus kitauei</name>
    <name type="common">Myxosporean</name>
    <dbReference type="NCBI Taxonomy" id="669202"/>
    <lineage>
        <taxon>Eukaryota</taxon>
        <taxon>Metazoa</taxon>
        <taxon>Cnidaria</taxon>
        <taxon>Myxozoa</taxon>
        <taxon>Myxosporea</taxon>
        <taxon>Bivalvulida</taxon>
        <taxon>Platysporina</taxon>
        <taxon>Myxobolidae</taxon>
        <taxon>Thelohanellus</taxon>
    </lineage>
</organism>
<accession>A0A0C2MR79</accession>
<dbReference type="Proteomes" id="UP000031668">
    <property type="component" value="Unassembled WGS sequence"/>
</dbReference>
<protein>
    <submittedName>
        <fullName evidence="1">Uncharacterized protein</fullName>
    </submittedName>
</protein>
<name>A0A0C2MR79_THEKT</name>
<reference evidence="1 2" key="1">
    <citation type="journal article" date="2014" name="Genome Biol. Evol.">
        <title>The genome of the myxosporean Thelohanellus kitauei shows adaptations to nutrient acquisition within its fish host.</title>
        <authorList>
            <person name="Yang Y."/>
            <person name="Xiong J."/>
            <person name="Zhou Z."/>
            <person name="Huo F."/>
            <person name="Miao W."/>
            <person name="Ran C."/>
            <person name="Liu Y."/>
            <person name="Zhang J."/>
            <person name="Feng J."/>
            <person name="Wang M."/>
            <person name="Wang M."/>
            <person name="Wang L."/>
            <person name="Yao B."/>
        </authorList>
    </citation>
    <scope>NUCLEOTIDE SEQUENCE [LARGE SCALE GENOMIC DNA]</scope>
    <source>
        <strain evidence="1">Wuqing</strain>
    </source>
</reference>
<comment type="caution">
    <text evidence="1">The sequence shown here is derived from an EMBL/GenBank/DDBJ whole genome shotgun (WGS) entry which is preliminary data.</text>
</comment>
<dbReference type="EMBL" id="JWZT01002297">
    <property type="protein sequence ID" value="KII69756.1"/>
    <property type="molecule type" value="Genomic_DNA"/>
</dbReference>
<gene>
    <name evidence="1" type="ORF">RF11_16301</name>
</gene>
<evidence type="ECO:0000313" key="2">
    <source>
        <dbReference type="Proteomes" id="UP000031668"/>
    </source>
</evidence>
<keyword evidence="2" id="KW-1185">Reference proteome</keyword>
<proteinExistence type="predicted"/>
<sequence>MSPRIYLSEGDRYSAIKDYKNNSKSSSLHIQIEAIKTAIRIFSPHYKIDADTAFIKHFPTNVHKEFKRMVNSTTIVNEYNEMKILFFDVFIFLFRNNLLIDHIKAKPFIELFLQFIKIKNDKEVYDAKNLLNSIQQCILL</sequence>